<sequence length="976" mass="113476">MNNYFFIYLTLALLANITGIYAENAEYIIAIRRKENDENYIHASPEVQKKIDELVNDKMNDIYEIIEDKRDTYFLDNGEMDNNLNELENVNQLRKRSNKITKFYFINTSSLKRINDYKKRSLDITNSNSTIEYIPFESNIINHVCPVSNYYTVNAYLSDEVAEIVCNLDNVIHCEKSVPLDLPTPVKVQNLNETEIEIINKNKNDMNEEEYETDNSLPIYYDIEKIKNETKWSDVSVQYDEYYINHLSSISQGPIFLNNKSKDNYFYYPSSAGQGIDIYLMDMGLIVDHEDFDETERTITCDAIINDKIIRYTTENEKKNCNLNDNVYPDHGIMVTSIAGGNIFGVAKKANLHMIASTYSLDSSLRFFNYIIEHATPYKTVISISRGGLADYSDILNEKINELINEGFILIVAAGNDDIDCCAPKDSEEFFNFTGYPQTIVVGATSYEFDYGYNKALYSNHGKCVDIFAPGNVIFPNLSEGSRTDYDSMSGTSCAAPIVAGVAASIMAEHPDIKFDNEKMRQTLIEMSLKDIIYDIKNNDSPNRFLNNGKRSVYSLYDIQEECGPKAGNRTCEFGCCSKDGKCLKYYNYPWDECYVENGCQSEFGDCATLESSRQECKYLLNYKSECLNEITSDMTEEEIETNCSFLLSQECKEFTRNVINGQSICSSVNQYETIPSIENYNKEKFLKNTEICDNNFLKNKEECDKEIMYYYECFVIEDSDVNDINIFRYHADKCKKMKSDKCSVLYQHGKEDYINYLPHCYTLMKYYNYNSMDMMMSLDSYYDKIDNFFKFCETYSEVAEQKCKEVYEENSECYTESNCEIINSSKCKEFKNNIFDNPTHVCKTASISYYEYINVELYYKNIEKCTEDYMDYDHICNYQIQSNYDCLIKENFEKNSLQEMAKYCNNFKYYNCSEIYTQENGLINTLSSCYLYYKQSGYNTLIDYGLNISFDDQKNKETYKKFISECSKNSEQLSN</sequence>
<organism evidence="8 9">
    <name type="scientific">Anaeromyces robustus</name>
    <dbReference type="NCBI Taxonomy" id="1754192"/>
    <lineage>
        <taxon>Eukaryota</taxon>
        <taxon>Fungi</taxon>
        <taxon>Fungi incertae sedis</taxon>
        <taxon>Chytridiomycota</taxon>
        <taxon>Chytridiomycota incertae sedis</taxon>
        <taxon>Neocallimastigomycetes</taxon>
        <taxon>Neocallimastigales</taxon>
        <taxon>Neocallimastigaceae</taxon>
        <taxon>Anaeromyces</taxon>
    </lineage>
</organism>
<dbReference type="GO" id="GO:0005615">
    <property type="term" value="C:extracellular space"/>
    <property type="evidence" value="ECO:0007669"/>
    <property type="project" value="TreeGrafter"/>
</dbReference>
<evidence type="ECO:0000256" key="6">
    <source>
        <dbReference type="SAM" id="SignalP"/>
    </source>
</evidence>
<feature type="active site" description="Charge relay system" evidence="5">
    <location>
        <position position="493"/>
    </location>
</feature>
<evidence type="ECO:0000256" key="5">
    <source>
        <dbReference type="PROSITE-ProRule" id="PRU01240"/>
    </source>
</evidence>
<dbReference type="AlphaFoldDB" id="A0A1Y1X3J2"/>
<keyword evidence="3 5" id="KW-0378">Hydrolase</keyword>
<dbReference type="OrthoDB" id="10256524at2759"/>
<dbReference type="PANTHER" id="PTHR43806">
    <property type="entry name" value="PEPTIDASE S8"/>
    <property type="match status" value="1"/>
</dbReference>
<reference evidence="8 9" key="2">
    <citation type="submission" date="2016-08" db="EMBL/GenBank/DDBJ databases">
        <title>Pervasive Adenine N6-methylation of Active Genes in Fungi.</title>
        <authorList>
            <consortium name="DOE Joint Genome Institute"/>
            <person name="Mondo S.J."/>
            <person name="Dannebaum R.O."/>
            <person name="Kuo R.C."/>
            <person name="Labutti K."/>
            <person name="Haridas S."/>
            <person name="Kuo A."/>
            <person name="Salamov A."/>
            <person name="Ahrendt S.R."/>
            <person name="Lipzen A."/>
            <person name="Sullivan W."/>
            <person name="Andreopoulos W.B."/>
            <person name="Clum A."/>
            <person name="Lindquist E."/>
            <person name="Daum C."/>
            <person name="Ramamoorthy G.K."/>
            <person name="Gryganskyi A."/>
            <person name="Culley D."/>
            <person name="Magnuson J.K."/>
            <person name="James T.Y."/>
            <person name="O'Malley M.A."/>
            <person name="Stajich J.E."/>
            <person name="Spatafora J.W."/>
            <person name="Visel A."/>
            <person name="Grigoriev I.V."/>
        </authorList>
    </citation>
    <scope>NUCLEOTIDE SEQUENCE [LARGE SCALE GENOMIC DNA]</scope>
    <source>
        <strain evidence="8 9">S4</strain>
    </source>
</reference>
<feature type="chain" id="PRO_5012440576" evidence="6">
    <location>
        <begin position="23"/>
        <end position="976"/>
    </location>
</feature>
<keyword evidence="2 5" id="KW-0645">Protease</keyword>
<dbReference type="InterPro" id="IPR050131">
    <property type="entry name" value="Peptidase_S8_subtilisin-like"/>
</dbReference>
<evidence type="ECO:0000313" key="9">
    <source>
        <dbReference type="Proteomes" id="UP000193944"/>
    </source>
</evidence>
<dbReference type="InterPro" id="IPR023828">
    <property type="entry name" value="Peptidase_S8_Ser-AS"/>
</dbReference>
<feature type="signal peptide" evidence="6">
    <location>
        <begin position="1"/>
        <end position="22"/>
    </location>
</feature>
<dbReference type="PROSITE" id="PS00138">
    <property type="entry name" value="SUBTILASE_SER"/>
    <property type="match status" value="1"/>
</dbReference>
<keyword evidence="9" id="KW-1185">Reference proteome</keyword>
<feature type="domain" description="Peptidase S8/S53" evidence="7">
    <location>
        <begin position="273"/>
        <end position="528"/>
    </location>
</feature>
<feature type="active site" description="Charge relay system" evidence="5">
    <location>
        <position position="331"/>
    </location>
</feature>
<dbReference type="EMBL" id="MCFG01000147">
    <property type="protein sequence ID" value="ORX80377.1"/>
    <property type="molecule type" value="Genomic_DNA"/>
</dbReference>
<comment type="similarity">
    <text evidence="1 5">Belongs to the peptidase S8 family.</text>
</comment>
<gene>
    <name evidence="8" type="ORF">BCR32DRAFT_268921</name>
</gene>
<dbReference type="PRINTS" id="PR00723">
    <property type="entry name" value="SUBTILISIN"/>
</dbReference>
<proteinExistence type="inferred from homology"/>
<dbReference type="PROSITE" id="PS51892">
    <property type="entry name" value="SUBTILASE"/>
    <property type="match status" value="1"/>
</dbReference>
<evidence type="ECO:0000256" key="2">
    <source>
        <dbReference type="ARBA" id="ARBA00022670"/>
    </source>
</evidence>
<dbReference type="InterPro" id="IPR036852">
    <property type="entry name" value="Peptidase_S8/S53_dom_sf"/>
</dbReference>
<dbReference type="STRING" id="1754192.A0A1Y1X3J2"/>
<reference evidence="8 9" key="1">
    <citation type="submission" date="2016-08" db="EMBL/GenBank/DDBJ databases">
        <title>A Parts List for Fungal Cellulosomes Revealed by Comparative Genomics.</title>
        <authorList>
            <consortium name="DOE Joint Genome Institute"/>
            <person name="Haitjema C.H."/>
            <person name="Gilmore S.P."/>
            <person name="Henske J.K."/>
            <person name="Solomon K.V."/>
            <person name="De Groot R."/>
            <person name="Kuo A."/>
            <person name="Mondo S.J."/>
            <person name="Salamov A.A."/>
            <person name="Labutti K."/>
            <person name="Zhao Z."/>
            <person name="Chiniquy J."/>
            <person name="Barry K."/>
            <person name="Brewer H.M."/>
            <person name="Purvine S.O."/>
            <person name="Wright A.T."/>
            <person name="Boxma B."/>
            <person name="Van Alen T."/>
            <person name="Hackstein J.H."/>
            <person name="Baker S.E."/>
            <person name="Grigoriev I.V."/>
            <person name="O'Malley M.A."/>
        </authorList>
    </citation>
    <scope>NUCLEOTIDE SEQUENCE [LARGE SCALE GENOMIC DNA]</scope>
    <source>
        <strain evidence="8 9">S4</strain>
    </source>
</reference>
<evidence type="ECO:0000313" key="8">
    <source>
        <dbReference type="EMBL" id="ORX80377.1"/>
    </source>
</evidence>
<dbReference type="InterPro" id="IPR015500">
    <property type="entry name" value="Peptidase_S8_subtilisin-rel"/>
</dbReference>
<evidence type="ECO:0000256" key="3">
    <source>
        <dbReference type="ARBA" id="ARBA00022801"/>
    </source>
</evidence>
<keyword evidence="6" id="KW-0732">Signal</keyword>
<dbReference type="GO" id="GO:0004252">
    <property type="term" value="F:serine-type endopeptidase activity"/>
    <property type="evidence" value="ECO:0007669"/>
    <property type="project" value="UniProtKB-UniRule"/>
</dbReference>
<feature type="active site" description="Charge relay system" evidence="5">
    <location>
        <position position="282"/>
    </location>
</feature>
<evidence type="ECO:0000256" key="4">
    <source>
        <dbReference type="ARBA" id="ARBA00022825"/>
    </source>
</evidence>
<dbReference type="Pfam" id="PF00082">
    <property type="entry name" value="Peptidase_S8"/>
    <property type="match status" value="1"/>
</dbReference>
<name>A0A1Y1X3J2_9FUNG</name>
<evidence type="ECO:0000256" key="1">
    <source>
        <dbReference type="ARBA" id="ARBA00011073"/>
    </source>
</evidence>
<comment type="caution">
    <text evidence="8">The sequence shown here is derived from an EMBL/GenBank/DDBJ whole genome shotgun (WGS) entry which is preliminary data.</text>
</comment>
<dbReference type="InterPro" id="IPR000209">
    <property type="entry name" value="Peptidase_S8/S53_dom"/>
</dbReference>
<protein>
    <submittedName>
        <fullName evidence="8">Subtilisin-like protein</fullName>
    </submittedName>
</protein>
<dbReference type="Proteomes" id="UP000193944">
    <property type="component" value="Unassembled WGS sequence"/>
</dbReference>
<dbReference type="PANTHER" id="PTHR43806:SF11">
    <property type="entry name" value="CEREVISIN-RELATED"/>
    <property type="match status" value="1"/>
</dbReference>
<dbReference type="Gene3D" id="3.40.50.200">
    <property type="entry name" value="Peptidase S8/S53 domain"/>
    <property type="match status" value="1"/>
</dbReference>
<keyword evidence="4 5" id="KW-0720">Serine protease</keyword>
<accession>A0A1Y1X3J2</accession>
<evidence type="ECO:0000259" key="7">
    <source>
        <dbReference type="Pfam" id="PF00082"/>
    </source>
</evidence>
<dbReference type="SUPFAM" id="SSF52743">
    <property type="entry name" value="Subtilisin-like"/>
    <property type="match status" value="1"/>
</dbReference>
<dbReference type="GO" id="GO:0006508">
    <property type="term" value="P:proteolysis"/>
    <property type="evidence" value="ECO:0007669"/>
    <property type="project" value="UniProtKB-KW"/>
</dbReference>